<dbReference type="InterPro" id="IPR007257">
    <property type="entry name" value="GINS_Psf2"/>
</dbReference>
<keyword evidence="4" id="KW-0539">Nucleus</keyword>
<dbReference type="InterPro" id="IPR021151">
    <property type="entry name" value="GINS_A"/>
</dbReference>
<protein>
    <recommendedName>
        <fullName evidence="5">GINS complex subunit 2</fullName>
    </recommendedName>
</protein>
<evidence type="ECO:0000256" key="4">
    <source>
        <dbReference type="ARBA" id="ARBA00023242"/>
    </source>
</evidence>
<evidence type="ECO:0000256" key="3">
    <source>
        <dbReference type="ARBA" id="ARBA00022705"/>
    </source>
</evidence>
<dbReference type="SUPFAM" id="SSF158573">
    <property type="entry name" value="GINS helical bundle-like"/>
    <property type="match status" value="1"/>
</dbReference>
<keyword evidence="3" id="KW-0235">DNA replication</keyword>
<dbReference type="CDD" id="cd11712">
    <property type="entry name" value="GINS_A_psf2"/>
    <property type="match status" value="1"/>
</dbReference>
<dbReference type="Pfam" id="PF05916">
    <property type="entry name" value="Sld5"/>
    <property type="match status" value="1"/>
</dbReference>
<dbReference type="InterPro" id="IPR036224">
    <property type="entry name" value="GINS_bundle-like_dom_sf"/>
</dbReference>
<dbReference type="Proteomes" id="UP000829291">
    <property type="component" value="Chromosome 5"/>
</dbReference>
<feature type="domain" description="GINS subunit" evidence="7">
    <location>
        <begin position="8"/>
        <end position="87"/>
    </location>
</feature>
<proteinExistence type="inferred from homology"/>
<evidence type="ECO:0000313" key="8">
    <source>
        <dbReference type="Proteomes" id="UP000829291"/>
    </source>
</evidence>
<dbReference type="Gene3D" id="1.20.58.1020">
    <property type="match status" value="1"/>
</dbReference>
<sequence length="108" mass="12509">MKLKFFTKMPSDHYMDETLMLLGVAPEDIPQAEEIRTIVKDLWDIRMSKLRTSVDAFMKSDSAFAKLDHLTPMEINCIRPSLPHALDQRDRIQTCGSRPRDSQDTQRS</sequence>
<evidence type="ECO:0000256" key="5">
    <source>
        <dbReference type="ARBA" id="ARBA00030871"/>
    </source>
</evidence>
<reference evidence="9" key="1">
    <citation type="submission" date="2025-08" db="UniProtKB">
        <authorList>
            <consortium name="RefSeq"/>
        </authorList>
    </citation>
    <scope>IDENTIFICATION</scope>
    <source>
        <tissue evidence="9">Thorax and Abdomen</tissue>
    </source>
</reference>
<evidence type="ECO:0000259" key="7">
    <source>
        <dbReference type="Pfam" id="PF05916"/>
    </source>
</evidence>
<dbReference type="RefSeq" id="XP_046596168.1">
    <property type="nucleotide sequence ID" value="XM_046740212.1"/>
</dbReference>
<evidence type="ECO:0000256" key="1">
    <source>
        <dbReference type="ARBA" id="ARBA00004123"/>
    </source>
</evidence>
<dbReference type="PANTHER" id="PTHR12772:SF0">
    <property type="entry name" value="DNA REPLICATION COMPLEX GINS PROTEIN PSF2"/>
    <property type="match status" value="1"/>
</dbReference>
<gene>
    <name evidence="9" type="primary">LOC107223886</name>
</gene>
<evidence type="ECO:0000313" key="9">
    <source>
        <dbReference type="RefSeq" id="XP_046596168.1"/>
    </source>
</evidence>
<evidence type="ECO:0000256" key="2">
    <source>
        <dbReference type="ARBA" id="ARBA00010565"/>
    </source>
</evidence>
<feature type="region of interest" description="Disordered" evidence="6">
    <location>
        <begin position="89"/>
        <end position="108"/>
    </location>
</feature>
<evidence type="ECO:0000256" key="6">
    <source>
        <dbReference type="SAM" id="MobiDB-lite"/>
    </source>
</evidence>
<dbReference type="GeneID" id="107223886"/>
<dbReference type="PANTHER" id="PTHR12772">
    <property type="entry name" value="DNA REPLICATION COMPLEX GINS PROTEIN PSF2"/>
    <property type="match status" value="1"/>
</dbReference>
<accession>A0ABM3G7C4</accession>
<comment type="subcellular location">
    <subcellularLocation>
        <location evidence="1">Nucleus</location>
    </subcellularLocation>
</comment>
<comment type="similarity">
    <text evidence="2">Belongs to the GINS2/PSF2 family.</text>
</comment>
<name>A0ABM3G7C4_NEOLC</name>
<organism evidence="8 9">
    <name type="scientific">Neodiprion lecontei</name>
    <name type="common">Redheaded pine sawfly</name>
    <dbReference type="NCBI Taxonomy" id="441921"/>
    <lineage>
        <taxon>Eukaryota</taxon>
        <taxon>Metazoa</taxon>
        <taxon>Ecdysozoa</taxon>
        <taxon>Arthropoda</taxon>
        <taxon>Hexapoda</taxon>
        <taxon>Insecta</taxon>
        <taxon>Pterygota</taxon>
        <taxon>Neoptera</taxon>
        <taxon>Endopterygota</taxon>
        <taxon>Hymenoptera</taxon>
        <taxon>Tenthredinoidea</taxon>
        <taxon>Diprionidae</taxon>
        <taxon>Diprioninae</taxon>
        <taxon>Neodiprion</taxon>
    </lineage>
</organism>
<keyword evidence="8" id="KW-1185">Reference proteome</keyword>